<protein>
    <submittedName>
        <fullName evidence="4">NAD(P)-dependent dehydrogenase, short-chain alcohol dehydrogenase family</fullName>
    </submittedName>
</protein>
<dbReference type="EMBL" id="FUZA01000001">
    <property type="protein sequence ID" value="SKB58808.1"/>
    <property type="molecule type" value="Genomic_DNA"/>
</dbReference>
<evidence type="ECO:0000256" key="3">
    <source>
        <dbReference type="RuleBase" id="RU000363"/>
    </source>
</evidence>
<evidence type="ECO:0000256" key="1">
    <source>
        <dbReference type="ARBA" id="ARBA00006484"/>
    </source>
</evidence>
<keyword evidence="5" id="KW-1185">Reference proteome</keyword>
<evidence type="ECO:0000256" key="2">
    <source>
        <dbReference type="ARBA" id="ARBA00023002"/>
    </source>
</evidence>
<dbReference type="PRINTS" id="PR00081">
    <property type="entry name" value="GDHRDH"/>
</dbReference>
<dbReference type="InterPro" id="IPR002347">
    <property type="entry name" value="SDR_fam"/>
</dbReference>
<dbReference type="PANTHER" id="PTHR43658">
    <property type="entry name" value="SHORT-CHAIN DEHYDROGENASE/REDUCTASE"/>
    <property type="match status" value="1"/>
</dbReference>
<dbReference type="RefSeq" id="WP_082213735.1">
    <property type="nucleotide sequence ID" value="NZ_FUZA01000001.1"/>
</dbReference>
<proteinExistence type="inferred from homology"/>
<evidence type="ECO:0000313" key="4">
    <source>
        <dbReference type="EMBL" id="SKB58808.1"/>
    </source>
</evidence>
<dbReference type="GO" id="GO:0016491">
    <property type="term" value="F:oxidoreductase activity"/>
    <property type="evidence" value="ECO:0007669"/>
    <property type="project" value="UniProtKB-KW"/>
</dbReference>
<dbReference type="Proteomes" id="UP000190897">
    <property type="component" value="Unassembled WGS sequence"/>
</dbReference>
<dbReference type="AlphaFoldDB" id="A0A1T5CH60"/>
<accession>A0A1T5CH60</accession>
<dbReference type="Gene3D" id="3.40.50.720">
    <property type="entry name" value="NAD(P)-binding Rossmann-like Domain"/>
    <property type="match status" value="1"/>
</dbReference>
<dbReference type="OrthoDB" id="9788235at2"/>
<evidence type="ECO:0000313" key="5">
    <source>
        <dbReference type="Proteomes" id="UP000190897"/>
    </source>
</evidence>
<dbReference type="CDD" id="cd05371">
    <property type="entry name" value="HSD10-like_SDR_c"/>
    <property type="match status" value="1"/>
</dbReference>
<sequence length="259" mass="27385">MQLQKSTALITGGASGLGEATARLFVESGANVVVLDLNVAAGEKLQSEFPDKIKFVKTDVSSESDVQKAVDLALETFGFISIAVNCAGIAPARKIVGKADGIYGPHSFDLFEKTIKTNLIGTFNVMRLAAFAMEKNTPNDEGERGVIINTASVAAFDGQMGQVAYAASKGGIVSMTLPVARDLAKSGIRVMAIAPGLFETPLMLSLPEEARISLGQQIPFPSRLGRPSEYALLAKSIVENPMLNGEVIRLDGAIRMSPK</sequence>
<dbReference type="STRING" id="651661.SAMN05660293_01257"/>
<reference evidence="5" key="1">
    <citation type="submission" date="2017-02" db="EMBL/GenBank/DDBJ databases">
        <authorList>
            <person name="Varghese N."/>
            <person name="Submissions S."/>
        </authorList>
    </citation>
    <scope>NUCLEOTIDE SEQUENCE [LARGE SCALE GENOMIC DNA]</scope>
    <source>
        <strain evidence="5">DSM 22270</strain>
    </source>
</reference>
<gene>
    <name evidence="4" type="ORF">SAMN05660293_01257</name>
</gene>
<dbReference type="PANTHER" id="PTHR43658:SF8">
    <property type="entry name" value="17-BETA-HYDROXYSTEROID DEHYDROGENASE 14-RELATED"/>
    <property type="match status" value="1"/>
</dbReference>
<dbReference type="PRINTS" id="PR00080">
    <property type="entry name" value="SDRFAMILY"/>
</dbReference>
<keyword evidence="2" id="KW-0560">Oxidoreductase</keyword>
<dbReference type="InterPro" id="IPR020904">
    <property type="entry name" value="Sc_DH/Rdtase_CS"/>
</dbReference>
<dbReference type="PROSITE" id="PS00061">
    <property type="entry name" value="ADH_SHORT"/>
    <property type="match status" value="1"/>
</dbReference>
<dbReference type="SUPFAM" id="SSF51735">
    <property type="entry name" value="NAD(P)-binding Rossmann-fold domains"/>
    <property type="match status" value="1"/>
</dbReference>
<dbReference type="FunFam" id="3.40.50.720:FF:000215">
    <property type="entry name" value="3-hydroxyacyl-CoA dehydrogenase type-2"/>
    <property type="match status" value="1"/>
</dbReference>
<name>A0A1T5CH60_9BACT</name>
<dbReference type="Pfam" id="PF00106">
    <property type="entry name" value="adh_short"/>
    <property type="match status" value="1"/>
</dbReference>
<comment type="similarity">
    <text evidence="1 3">Belongs to the short-chain dehydrogenases/reductases (SDR) family.</text>
</comment>
<dbReference type="InterPro" id="IPR036291">
    <property type="entry name" value="NAD(P)-bd_dom_sf"/>
</dbReference>
<organism evidence="4 5">
    <name type="scientific">Dyadobacter psychrophilus</name>
    <dbReference type="NCBI Taxonomy" id="651661"/>
    <lineage>
        <taxon>Bacteria</taxon>
        <taxon>Pseudomonadati</taxon>
        <taxon>Bacteroidota</taxon>
        <taxon>Cytophagia</taxon>
        <taxon>Cytophagales</taxon>
        <taxon>Spirosomataceae</taxon>
        <taxon>Dyadobacter</taxon>
    </lineage>
</organism>